<evidence type="ECO:0000313" key="2">
    <source>
        <dbReference type="Proteomes" id="UP000625682"/>
    </source>
</evidence>
<reference evidence="1" key="1">
    <citation type="journal article" date="2014" name="Int. J. Syst. Evol. Microbiol.">
        <title>Complete genome sequence of Corynebacterium casei LMG S-19264T (=DSM 44701T), isolated from a smear-ripened cheese.</title>
        <authorList>
            <consortium name="US DOE Joint Genome Institute (JGI-PGF)"/>
            <person name="Walter F."/>
            <person name="Albersmeier A."/>
            <person name="Kalinowski J."/>
            <person name="Ruckert C."/>
        </authorList>
    </citation>
    <scope>NUCLEOTIDE SEQUENCE</scope>
    <source>
        <strain evidence="1">CGMCC 4.7272</strain>
    </source>
</reference>
<comment type="caution">
    <text evidence="1">The sequence shown here is derived from an EMBL/GenBank/DDBJ whole genome shotgun (WGS) entry which is preliminary data.</text>
</comment>
<dbReference type="Proteomes" id="UP000625682">
    <property type="component" value="Unassembled WGS sequence"/>
</dbReference>
<accession>A0A917PCX7</accession>
<proteinExistence type="predicted"/>
<sequence>MADAARAGDPPPLGAFRTFRVPVADVAEITGLDLGPLPDADRLPRAVRAEKRWTQLESLQDIVV</sequence>
<protein>
    <submittedName>
        <fullName evidence="1">Uncharacterized protein</fullName>
    </submittedName>
</protein>
<dbReference type="AlphaFoldDB" id="A0A917PCX7"/>
<gene>
    <name evidence="1" type="ORF">GCM10012282_80320</name>
</gene>
<organism evidence="1 2">
    <name type="scientific">Streptomyces lacrimifluminis</name>
    <dbReference type="NCBI Taxonomy" id="1500077"/>
    <lineage>
        <taxon>Bacteria</taxon>
        <taxon>Bacillati</taxon>
        <taxon>Actinomycetota</taxon>
        <taxon>Actinomycetes</taxon>
        <taxon>Kitasatosporales</taxon>
        <taxon>Streptomycetaceae</taxon>
        <taxon>Streptomyces</taxon>
    </lineage>
</organism>
<reference evidence="1" key="2">
    <citation type="submission" date="2020-09" db="EMBL/GenBank/DDBJ databases">
        <authorList>
            <person name="Sun Q."/>
            <person name="Zhou Y."/>
        </authorList>
    </citation>
    <scope>NUCLEOTIDE SEQUENCE</scope>
    <source>
        <strain evidence="1">CGMCC 4.7272</strain>
    </source>
</reference>
<keyword evidence="2" id="KW-1185">Reference proteome</keyword>
<name>A0A917PCX7_9ACTN</name>
<dbReference type="EMBL" id="BMMU01000069">
    <property type="protein sequence ID" value="GGJ71397.1"/>
    <property type="molecule type" value="Genomic_DNA"/>
</dbReference>
<evidence type="ECO:0000313" key="1">
    <source>
        <dbReference type="EMBL" id="GGJ71397.1"/>
    </source>
</evidence>